<dbReference type="RefSeq" id="XP_035783691.1">
    <property type="nucleotide sequence ID" value="XM_035927798.1"/>
</dbReference>
<keyword evidence="3" id="KW-0964">Secreted</keyword>
<evidence type="ECO:0000256" key="1">
    <source>
        <dbReference type="ARBA" id="ARBA00004613"/>
    </source>
</evidence>
<accession>A0A1I8JSJ8</accession>
<dbReference type="VEuPathDB" id="VectorBase:AALB20_035632"/>
<dbReference type="InterPro" id="IPR006170">
    <property type="entry name" value="PBP/GOBP"/>
</dbReference>
<dbReference type="AlphaFoldDB" id="A0A1I8JSJ8"/>
<dbReference type="InterPro" id="IPR036728">
    <property type="entry name" value="PBP_GOBP_sf"/>
</dbReference>
<dbReference type="GO" id="GO:0042048">
    <property type="term" value="P:olfactory behavior"/>
    <property type="evidence" value="ECO:0007669"/>
    <property type="project" value="TreeGrafter"/>
</dbReference>
<dbReference type="PANTHER" id="PTHR21364">
    <property type="entry name" value="GENERAL ODORANT-BINDING PROTEIN 19A"/>
    <property type="match status" value="1"/>
</dbReference>
<dbReference type="Gene3D" id="1.10.238.20">
    <property type="entry name" value="Pheromone/general odorant binding protein domain"/>
    <property type="match status" value="1"/>
</dbReference>
<dbReference type="GeneID" id="118461924"/>
<evidence type="ECO:0000313" key="4">
    <source>
        <dbReference type="EnsemblMetazoa" id="AALB015777-PA"/>
    </source>
</evidence>
<dbReference type="GO" id="GO:0007608">
    <property type="term" value="P:sensory perception of smell"/>
    <property type="evidence" value="ECO:0007669"/>
    <property type="project" value="TreeGrafter"/>
</dbReference>
<evidence type="ECO:0000256" key="2">
    <source>
        <dbReference type="ARBA" id="ARBA00008098"/>
    </source>
</evidence>
<dbReference type="Pfam" id="PF01395">
    <property type="entry name" value="PBP_GOBP"/>
    <property type="match status" value="1"/>
</dbReference>
<evidence type="ECO:0000256" key="3">
    <source>
        <dbReference type="ARBA" id="ARBA00022525"/>
    </source>
</evidence>
<protein>
    <submittedName>
        <fullName evidence="4">Uncharacterized protein</fullName>
    </submittedName>
</protein>
<reference evidence="4" key="2">
    <citation type="submission" date="2022-08" db="UniProtKB">
        <authorList>
            <consortium name="EnsemblMetazoa"/>
        </authorList>
    </citation>
    <scope>IDENTIFICATION</scope>
    <source>
        <strain evidence="4">STECLA/ALBI9_A</strain>
    </source>
</reference>
<dbReference type="VEuPathDB" id="VectorBase:AALB015777"/>
<proteinExistence type="inferred from homology"/>
<dbReference type="PANTHER" id="PTHR21364:SF1">
    <property type="entry name" value="GENERAL ODORANT-BINDING PROTEIN LUSH"/>
    <property type="match status" value="1"/>
</dbReference>
<dbReference type="Proteomes" id="UP000069272">
    <property type="component" value="Chromosome 2L"/>
</dbReference>
<keyword evidence="5" id="KW-1185">Reference proteome</keyword>
<dbReference type="GO" id="GO:0005576">
    <property type="term" value="C:extracellular region"/>
    <property type="evidence" value="ECO:0007669"/>
    <property type="project" value="UniProtKB-SubCell"/>
</dbReference>
<dbReference type="GO" id="GO:0005549">
    <property type="term" value="F:odorant binding"/>
    <property type="evidence" value="ECO:0007669"/>
    <property type="project" value="InterPro"/>
</dbReference>
<reference evidence="4 5" key="1">
    <citation type="journal article" date="2017" name="G3 (Bethesda)">
        <title>The Physical Genome Mapping of Anopheles albimanus Corrected Scaffold Misassemblies and Identified Interarm Rearrangements in Genus Anopheles.</title>
        <authorList>
            <person name="Artemov G.N."/>
            <person name="Peery A.N."/>
            <person name="Jiang X."/>
            <person name="Tu Z."/>
            <person name="Stegniy V.N."/>
            <person name="Sharakhova M.V."/>
            <person name="Sharakhov I.V."/>
        </authorList>
    </citation>
    <scope>NUCLEOTIDE SEQUENCE [LARGE SCALE GENOMIC DNA]</scope>
    <source>
        <strain evidence="4 5">ALBI9_A</strain>
    </source>
</reference>
<dbReference type="SUPFAM" id="SSF47565">
    <property type="entry name" value="Insect pheromone/odorant-binding proteins"/>
    <property type="match status" value="1"/>
</dbReference>
<dbReference type="OrthoDB" id="6610259at2759"/>
<dbReference type="EnsemblMetazoa" id="AALB015777-RA">
    <property type="protein sequence ID" value="AALB015777-PA"/>
    <property type="gene ID" value="AALB015777"/>
</dbReference>
<comment type="similarity">
    <text evidence="2">Belongs to the PBP/GOBP family.</text>
</comment>
<organism evidence="4 5">
    <name type="scientific">Anopheles albimanus</name>
    <name type="common">New world malaria mosquito</name>
    <dbReference type="NCBI Taxonomy" id="7167"/>
    <lineage>
        <taxon>Eukaryota</taxon>
        <taxon>Metazoa</taxon>
        <taxon>Ecdysozoa</taxon>
        <taxon>Arthropoda</taxon>
        <taxon>Hexapoda</taxon>
        <taxon>Insecta</taxon>
        <taxon>Pterygota</taxon>
        <taxon>Neoptera</taxon>
        <taxon>Endopterygota</taxon>
        <taxon>Diptera</taxon>
        <taxon>Nematocera</taxon>
        <taxon>Culicoidea</taxon>
        <taxon>Culicidae</taxon>
        <taxon>Anophelinae</taxon>
        <taxon>Anopheles</taxon>
    </lineage>
</organism>
<name>A0A1I8JSJ8_ANOAL</name>
<dbReference type="CDD" id="cd23992">
    <property type="entry name" value="PBP_GOBP"/>
    <property type="match status" value="1"/>
</dbReference>
<dbReference type="KEGG" id="aali:118461924"/>
<dbReference type="GO" id="GO:0035275">
    <property type="term" value="F:dibutyl phthalate binding"/>
    <property type="evidence" value="ECO:0007669"/>
    <property type="project" value="TreeGrafter"/>
</dbReference>
<dbReference type="SMART" id="SM00708">
    <property type="entry name" value="PhBP"/>
    <property type="match status" value="1"/>
</dbReference>
<sequence length="158" mass="18133">MLTYGCSRRSARTRLLLLLLLGMILLWSPSYFVRSAMTRKQLINSMDMMRSACAPKFKVETEMLDNLRKGVFEENPELKCYTMCIAKMAGTITKKGDINIQKTLAQMDAMLPPDMRDKAKEAIHACRETQGKYTDPCDKTFYSTKCLADYDRDAFLFP</sequence>
<dbReference type="FunFam" id="1.10.238.20:FF:000001">
    <property type="entry name" value="General odorant-binding protein lush"/>
    <property type="match status" value="1"/>
</dbReference>
<evidence type="ECO:0000313" key="5">
    <source>
        <dbReference type="Proteomes" id="UP000069272"/>
    </source>
</evidence>
<comment type="subcellular location">
    <subcellularLocation>
        <location evidence="1">Secreted</location>
    </subcellularLocation>
</comment>